<evidence type="ECO:0000256" key="2">
    <source>
        <dbReference type="ARBA" id="ARBA00007769"/>
    </source>
</evidence>
<dbReference type="PANTHER" id="PTHR11835:SF60">
    <property type="entry name" value="ISOCITRATE DEHYDROGENASE [NAD] SUBUNIT, MITOCHONDRIAL"/>
    <property type="match status" value="1"/>
</dbReference>
<dbReference type="Gene3D" id="3.40.718.10">
    <property type="entry name" value="Isopropylmalate Dehydrogenase"/>
    <property type="match status" value="1"/>
</dbReference>
<comment type="similarity">
    <text evidence="2">Belongs to the isocitrate and isopropylmalate dehydrogenases family.</text>
</comment>
<dbReference type="GO" id="GO:0006099">
    <property type="term" value="P:tricarboxylic acid cycle"/>
    <property type="evidence" value="ECO:0007669"/>
    <property type="project" value="UniProtKB-KW"/>
</dbReference>
<dbReference type="NCBIfam" id="TIGR00175">
    <property type="entry name" value="mito_nad_idh"/>
    <property type="match status" value="1"/>
</dbReference>
<evidence type="ECO:0000256" key="3">
    <source>
        <dbReference type="ARBA" id="ARBA00022532"/>
    </source>
</evidence>
<proteinExistence type="inferred from homology"/>
<keyword evidence="8" id="KW-1185">Reference proteome</keyword>
<dbReference type="InterPro" id="IPR024084">
    <property type="entry name" value="IsoPropMal-DH-like_dom"/>
</dbReference>
<evidence type="ECO:0000259" key="6">
    <source>
        <dbReference type="SMART" id="SM01329"/>
    </source>
</evidence>
<evidence type="ECO:0000256" key="4">
    <source>
        <dbReference type="ARBA" id="ARBA00022946"/>
    </source>
</evidence>
<dbReference type="Proteomes" id="UP000475862">
    <property type="component" value="Unassembled WGS sequence"/>
</dbReference>
<dbReference type="PANTHER" id="PTHR11835">
    <property type="entry name" value="DECARBOXYLATING DEHYDROGENASES-ISOCITRATE, ISOPROPYLMALATE, TARTRATE"/>
    <property type="match status" value="1"/>
</dbReference>
<dbReference type="OrthoDB" id="10261637at2759"/>
<evidence type="ECO:0000313" key="7">
    <source>
        <dbReference type="EMBL" id="KAE9543125.1"/>
    </source>
</evidence>
<comment type="subcellular location">
    <subcellularLocation>
        <location evidence="1">Mitochondrion</location>
    </subcellularLocation>
</comment>
<sequence length="530" mass="59237">MCLKTKQSSRHNKSCSKQRQLTRIIESFHIGFKTITSQLFVLTSLEYSSLKYIPSSSHVLNTVFLISFISLNLNLKSIDNIESVRLSNMLAIFSKSSLPKKVGSHTIRQLSSVNFDIQHKHPQARKQVGLPRARYGGRNAVTMLPGGGIGPELMSYVKEVFLHGGVPVDFETIQIDPKSDNNDDLQYAIMSIRRNGVCIKGNIETRSLDTAIISRNVAIRNELDLFVNVINVQSYNNVPSRHKNVNVIVIRQNTEGEYAMLEHESVEGVVESMKVITEENSTRLARYAFELAKNNGRSKVTAVHKANIMKLSDGLFLETCKKMSENYPDIKFEHMIIDNCCMQLVSNPHQFDVMVMPNLYGSIVSNVICGLVGGAGLISGRNYGDHYAVFEPGTRNTGSSIAGTNTANPVAMLSASADMLEHLGHKVHCDIIRTAISKTLNEDMIHTADLNGTYKSTDVVHNVIKHRELLNCNTKILASLTTTEHNKHKQNSQLELMKKKQKLIGLFEIRMTKYLTSLLDYRFASPIPIS</sequence>
<dbReference type="SMART" id="SM01329">
    <property type="entry name" value="Iso_dh"/>
    <property type="match status" value="1"/>
</dbReference>
<dbReference type="Pfam" id="PF00180">
    <property type="entry name" value="Iso_dh"/>
    <property type="match status" value="1"/>
</dbReference>
<feature type="domain" description="Isopropylmalate dehydrogenase-like" evidence="6">
    <location>
        <begin position="140"/>
        <end position="463"/>
    </location>
</feature>
<evidence type="ECO:0000256" key="5">
    <source>
        <dbReference type="ARBA" id="ARBA00023128"/>
    </source>
</evidence>
<dbReference type="GO" id="GO:0006102">
    <property type="term" value="P:isocitrate metabolic process"/>
    <property type="evidence" value="ECO:0007669"/>
    <property type="project" value="TreeGrafter"/>
</dbReference>
<dbReference type="InterPro" id="IPR004434">
    <property type="entry name" value="Isocitrate_DH_NAD"/>
</dbReference>
<name>A0A6G0U203_APHGL</name>
<keyword evidence="4" id="KW-0809">Transit peptide</keyword>
<dbReference type="GO" id="GO:0005739">
    <property type="term" value="C:mitochondrion"/>
    <property type="evidence" value="ECO:0007669"/>
    <property type="project" value="UniProtKB-SubCell"/>
</dbReference>
<gene>
    <name evidence="7" type="ORF">AGLY_003036</name>
</gene>
<keyword evidence="3" id="KW-0816">Tricarboxylic acid cycle</keyword>
<dbReference type="EMBL" id="VYZN01000009">
    <property type="protein sequence ID" value="KAE9543125.1"/>
    <property type="molecule type" value="Genomic_DNA"/>
</dbReference>
<organism evidence="7 8">
    <name type="scientific">Aphis glycines</name>
    <name type="common">Soybean aphid</name>
    <dbReference type="NCBI Taxonomy" id="307491"/>
    <lineage>
        <taxon>Eukaryota</taxon>
        <taxon>Metazoa</taxon>
        <taxon>Ecdysozoa</taxon>
        <taxon>Arthropoda</taxon>
        <taxon>Hexapoda</taxon>
        <taxon>Insecta</taxon>
        <taxon>Pterygota</taxon>
        <taxon>Neoptera</taxon>
        <taxon>Paraneoptera</taxon>
        <taxon>Hemiptera</taxon>
        <taxon>Sternorrhyncha</taxon>
        <taxon>Aphidomorpha</taxon>
        <taxon>Aphidoidea</taxon>
        <taxon>Aphididae</taxon>
        <taxon>Aphidini</taxon>
        <taxon>Aphis</taxon>
        <taxon>Aphis</taxon>
    </lineage>
</organism>
<keyword evidence="5" id="KW-0496">Mitochondrion</keyword>
<evidence type="ECO:0000313" key="8">
    <source>
        <dbReference type="Proteomes" id="UP000475862"/>
    </source>
</evidence>
<dbReference type="AlphaFoldDB" id="A0A6G0U203"/>
<dbReference type="FunFam" id="3.40.718.10:FF:000001">
    <property type="entry name" value="Isocitrate dehydrogenase [NAD] subunit, mitochondrial"/>
    <property type="match status" value="1"/>
</dbReference>
<comment type="caution">
    <text evidence="7">The sequence shown here is derived from an EMBL/GenBank/DDBJ whole genome shotgun (WGS) entry which is preliminary data.</text>
</comment>
<accession>A0A6G0U203</accession>
<evidence type="ECO:0000256" key="1">
    <source>
        <dbReference type="ARBA" id="ARBA00004173"/>
    </source>
</evidence>
<protein>
    <recommendedName>
        <fullName evidence="6">Isopropylmalate dehydrogenase-like domain-containing protein</fullName>
    </recommendedName>
</protein>
<reference evidence="7 8" key="1">
    <citation type="submission" date="2019-08" db="EMBL/GenBank/DDBJ databases">
        <title>The genome of the soybean aphid Biotype 1, its phylome, world population structure and adaptation to the North American continent.</title>
        <authorList>
            <person name="Giordano R."/>
            <person name="Donthu R.K."/>
            <person name="Hernandez A.G."/>
            <person name="Wright C.L."/>
            <person name="Zimin A.V."/>
        </authorList>
    </citation>
    <scope>NUCLEOTIDE SEQUENCE [LARGE SCALE GENOMIC DNA]</scope>
    <source>
        <tissue evidence="7">Whole aphids</tissue>
    </source>
</reference>
<dbReference type="SUPFAM" id="SSF53659">
    <property type="entry name" value="Isocitrate/Isopropylmalate dehydrogenase-like"/>
    <property type="match status" value="1"/>
</dbReference>